<dbReference type="AlphaFoldDB" id="A0A7C1JWH0"/>
<dbReference type="Pfam" id="PF26520">
    <property type="entry name" value="MftB_chaperone"/>
    <property type="match status" value="1"/>
</dbReference>
<name>A0A7C1JWH0_THERO</name>
<proteinExistence type="predicted"/>
<dbReference type="InterPro" id="IPR023850">
    <property type="entry name" value="MftB"/>
</dbReference>
<comment type="caution">
    <text evidence="1">The sequence shown here is derived from an EMBL/GenBank/DDBJ whole genome shotgun (WGS) entry which is preliminary data.</text>
</comment>
<gene>
    <name evidence="1" type="primary">mftB</name>
    <name evidence="1" type="ORF">ENP47_01995</name>
</gene>
<dbReference type="EMBL" id="DSJL01000004">
    <property type="protein sequence ID" value="HEF64370.1"/>
    <property type="molecule type" value="Genomic_DNA"/>
</dbReference>
<dbReference type="NCBIfam" id="TIGR03967">
    <property type="entry name" value="mycofact_MftB"/>
    <property type="match status" value="1"/>
</dbReference>
<organism evidence="1">
    <name type="scientific">Thermomicrobium roseum</name>
    <dbReference type="NCBI Taxonomy" id="500"/>
    <lineage>
        <taxon>Bacteria</taxon>
        <taxon>Pseudomonadati</taxon>
        <taxon>Thermomicrobiota</taxon>
        <taxon>Thermomicrobia</taxon>
        <taxon>Thermomicrobiales</taxon>
        <taxon>Thermomicrobiaceae</taxon>
        <taxon>Thermomicrobium</taxon>
    </lineage>
</organism>
<accession>A0A7C1JWH0</accession>
<reference evidence="1" key="1">
    <citation type="journal article" date="2020" name="mSystems">
        <title>Genome- and Community-Level Interaction Insights into Carbon Utilization and Element Cycling Functions of Hydrothermarchaeota in Hydrothermal Sediment.</title>
        <authorList>
            <person name="Zhou Z."/>
            <person name="Liu Y."/>
            <person name="Xu W."/>
            <person name="Pan J."/>
            <person name="Luo Z.H."/>
            <person name="Li M."/>
        </authorList>
    </citation>
    <scope>NUCLEOTIDE SEQUENCE [LARGE SCALE GENOMIC DNA]</scope>
    <source>
        <strain evidence="1">SpSt-222</strain>
    </source>
</reference>
<sequence>MRWENRTKLARTAALRPEPFGALAYTYHERRLFFIPPWLVPFVEGTGSETIAEVAQRLRAAGVLPEDAVEKILPLLEGLRRRGVIDVD</sequence>
<evidence type="ECO:0000313" key="1">
    <source>
        <dbReference type="EMBL" id="HEF64370.1"/>
    </source>
</evidence>
<protein>
    <submittedName>
        <fullName evidence="1">Mycofactocin biosynthesis chaperone MftB</fullName>
    </submittedName>
</protein>